<sequence>MMHRPVSAISAVPVSLAPRFHEAASVAPAPARFPALPRLTLRRPALRAESDLVMLGALCAVAIAAGGFGLASGWFGALPPGGATLESVSAHLPVQIHQN</sequence>
<evidence type="ECO:0000256" key="1">
    <source>
        <dbReference type="SAM" id="Phobius"/>
    </source>
</evidence>
<keyword evidence="3" id="KW-1185">Reference proteome</keyword>
<dbReference type="AlphaFoldDB" id="A0A6L7FZA4"/>
<dbReference type="RefSeq" id="WP_160891161.1">
    <property type="nucleotide sequence ID" value="NZ_WUMU01000001.1"/>
</dbReference>
<accession>A0A6L7FZA4</accession>
<evidence type="ECO:0000313" key="2">
    <source>
        <dbReference type="EMBL" id="MXN16640.1"/>
    </source>
</evidence>
<comment type="caution">
    <text evidence="2">The sequence shown here is derived from an EMBL/GenBank/DDBJ whole genome shotgun (WGS) entry which is preliminary data.</text>
</comment>
<protein>
    <submittedName>
        <fullName evidence="2">Uncharacterized protein</fullName>
    </submittedName>
</protein>
<dbReference type="EMBL" id="WUMU01000001">
    <property type="protein sequence ID" value="MXN16640.1"/>
    <property type="molecule type" value="Genomic_DNA"/>
</dbReference>
<organism evidence="2 3">
    <name type="scientific">Pseudooceanicola albus</name>
    <dbReference type="NCBI Taxonomy" id="2692189"/>
    <lineage>
        <taxon>Bacteria</taxon>
        <taxon>Pseudomonadati</taxon>
        <taxon>Pseudomonadota</taxon>
        <taxon>Alphaproteobacteria</taxon>
        <taxon>Rhodobacterales</taxon>
        <taxon>Paracoccaceae</taxon>
        <taxon>Pseudooceanicola</taxon>
    </lineage>
</organism>
<feature type="transmembrane region" description="Helical" evidence="1">
    <location>
        <begin position="52"/>
        <end position="75"/>
    </location>
</feature>
<name>A0A6L7FZA4_9RHOB</name>
<dbReference type="Proteomes" id="UP000477911">
    <property type="component" value="Unassembled WGS sequence"/>
</dbReference>
<proteinExistence type="predicted"/>
<gene>
    <name evidence="2" type="ORF">GR170_02235</name>
</gene>
<keyword evidence="1" id="KW-1133">Transmembrane helix</keyword>
<keyword evidence="1" id="KW-0812">Transmembrane</keyword>
<reference evidence="2 3" key="1">
    <citation type="submission" date="2019-12" db="EMBL/GenBank/DDBJ databases">
        <authorList>
            <person name="Li M."/>
        </authorList>
    </citation>
    <scope>NUCLEOTIDE SEQUENCE [LARGE SCALE GENOMIC DNA]</scope>
    <source>
        <strain evidence="2 3">GBMRC 2024</strain>
    </source>
</reference>
<keyword evidence="1" id="KW-0472">Membrane</keyword>
<evidence type="ECO:0000313" key="3">
    <source>
        <dbReference type="Proteomes" id="UP000477911"/>
    </source>
</evidence>